<dbReference type="EMBL" id="KV750307">
    <property type="protein sequence ID" value="OCL05384.1"/>
    <property type="molecule type" value="Genomic_DNA"/>
</dbReference>
<reference evidence="1 2" key="1">
    <citation type="journal article" date="2016" name="Nat. Commun.">
        <title>Ectomycorrhizal ecology is imprinted in the genome of the dominant symbiotic fungus Cenococcum geophilum.</title>
        <authorList>
            <consortium name="DOE Joint Genome Institute"/>
            <person name="Peter M."/>
            <person name="Kohler A."/>
            <person name="Ohm R.A."/>
            <person name="Kuo A."/>
            <person name="Krutzmann J."/>
            <person name="Morin E."/>
            <person name="Arend M."/>
            <person name="Barry K.W."/>
            <person name="Binder M."/>
            <person name="Choi C."/>
            <person name="Clum A."/>
            <person name="Copeland A."/>
            <person name="Grisel N."/>
            <person name="Haridas S."/>
            <person name="Kipfer T."/>
            <person name="LaButti K."/>
            <person name="Lindquist E."/>
            <person name="Lipzen A."/>
            <person name="Maire R."/>
            <person name="Meier B."/>
            <person name="Mihaltcheva S."/>
            <person name="Molinier V."/>
            <person name="Murat C."/>
            <person name="Poggeler S."/>
            <person name="Quandt C.A."/>
            <person name="Sperisen C."/>
            <person name="Tritt A."/>
            <person name="Tisserant E."/>
            <person name="Crous P.W."/>
            <person name="Henrissat B."/>
            <person name="Nehls U."/>
            <person name="Egli S."/>
            <person name="Spatafora J.W."/>
            <person name="Grigoriev I.V."/>
            <person name="Martin F.M."/>
        </authorList>
    </citation>
    <scope>NUCLEOTIDE SEQUENCE [LARGE SCALE GENOMIC DNA]</scope>
    <source>
        <strain evidence="1 2">CBS 207.34</strain>
    </source>
</reference>
<dbReference type="AlphaFoldDB" id="A0A8E2JQ18"/>
<dbReference type="Proteomes" id="UP000250140">
    <property type="component" value="Unassembled WGS sequence"/>
</dbReference>
<organism evidence="1 2">
    <name type="scientific">Glonium stellatum</name>
    <dbReference type="NCBI Taxonomy" id="574774"/>
    <lineage>
        <taxon>Eukaryota</taxon>
        <taxon>Fungi</taxon>
        <taxon>Dikarya</taxon>
        <taxon>Ascomycota</taxon>
        <taxon>Pezizomycotina</taxon>
        <taxon>Dothideomycetes</taxon>
        <taxon>Pleosporomycetidae</taxon>
        <taxon>Gloniales</taxon>
        <taxon>Gloniaceae</taxon>
        <taxon>Glonium</taxon>
    </lineage>
</organism>
<gene>
    <name evidence="1" type="ORF">AOQ84DRAFT_355975</name>
</gene>
<name>A0A8E2JQ18_9PEZI</name>
<evidence type="ECO:0000313" key="2">
    <source>
        <dbReference type="Proteomes" id="UP000250140"/>
    </source>
</evidence>
<sequence>MKYALSTFCCLLFRREGEVARLPNYMTKYPSPPTAEEPRVFQPTSIIHNGFGGVGRLCALDGDDAERSSRPRVEVRRTPILLGAYPSTPSKVFGAP</sequence>
<keyword evidence="2" id="KW-1185">Reference proteome</keyword>
<proteinExistence type="predicted"/>
<protein>
    <submittedName>
        <fullName evidence="1">Uncharacterized protein</fullName>
    </submittedName>
</protein>
<evidence type="ECO:0000313" key="1">
    <source>
        <dbReference type="EMBL" id="OCL05384.1"/>
    </source>
</evidence>
<accession>A0A8E2JQ18</accession>